<evidence type="ECO:0000256" key="4">
    <source>
        <dbReference type="ARBA" id="ARBA00022741"/>
    </source>
</evidence>
<dbReference type="PROSITE" id="PS00867">
    <property type="entry name" value="CPSASE_2"/>
    <property type="match status" value="1"/>
</dbReference>
<keyword evidence="3" id="KW-0436">Ligase</keyword>
<comment type="catalytic activity">
    <reaction evidence="7">
        <text>N(6)-biotinyl-L-lysyl-[protein] + hydrogencarbonate + ATP = N(6)-carboxybiotinyl-L-lysyl-[protein] + ADP + phosphate + H(+)</text>
        <dbReference type="Rhea" id="RHEA:13501"/>
        <dbReference type="Rhea" id="RHEA-COMP:10505"/>
        <dbReference type="Rhea" id="RHEA-COMP:10506"/>
        <dbReference type="ChEBI" id="CHEBI:15378"/>
        <dbReference type="ChEBI" id="CHEBI:17544"/>
        <dbReference type="ChEBI" id="CHEBI:30616"/>
        <dbReference type="ChEBI" id="CHEBI:43474"/>
        <dbReference type="ChEBI" id="CHEBI:83144"/>
        <dbReference type="ChEBI" id="CHEBI:83145"/>
        <dbReference type="ChEBI" id="CHEBI:456216"/>
        <dbReference type="EC" id="6.3.4.14"/>
    </reaction>
</comment>
<comment type="function">
    <text evidence="1">This protein is a component of the acetyl coenzyme A carboxylase complex; first, biotin carboxylase catalyzes the carboxylation of the carrier protein and then the transcarboxylase transfers the carboxyl group to form malonyl-CoA.</text>
</comment>
<dbReference type="Pfam" id="PF00289">
    <property type="entry name" value="Biotin_carb_N"/>
    <property type="match status" value="1"/>
</dbReference>
<dbReference type="FunFam" id="3.40.50.20:FF:000010">
    <property type="entry name" value="Propionyl-CoA carboxylase subunit alpha"/>
    <property type="match status" value="1"/>
</dbReference>
<dbReference type="PROSITE" id="PS50975">
    <property type="entry name" value="ATP_GRASP"/>
    <property type="match status" value="1"/>
</dbReference>
<dbReference type="InterPro" id="IPR011054">
    <property type="entry name" value="Rudment_hybrid_motif"/>
</dbReference>
<dbReference type="GO" id="GO:0046872">
    <property type="term" value="F:metal ion binding"/>
    <property type="evidence" value="ECO:0007669"/>
    <property type="project" value="InterPro"/>
</dbReference>
<accession>A0A512HNK6</accession>
<reference evidence="11 12" key="1">
    <citation type="submission" date="2019-07" db="EMBL/GenBank/DDBJ databases">
        <title>Whole genome shotgun sequence of Rhizobium naphthalenivorans NBRC 107585.</title>
        <authorList>
            <person name="Hosoyama A."/>
            <person name="Uohara A."/>
            <person name="Ohji S."/>
            <person name="Ichikawa N."/>
        </authorList>
    </citation>
    <scope>NUCLEOTIDE SEQUENCE [LARGE SCALE GENOMIC DNA]</scope>
    <source>
        <strain evidence="11 12">NBRC 107585</strain>
    </source>
</reference>
<dbReference type="OrthoDB" id="9763189at2"/>
<dbReference type="RefSeq" id="WP_147181898.1">
    <property type="nucleotide sequence ID" value="NZ_BJZP01000028.1"/>
</dbReference>
<dbReference type="EMBL" id="BJZP01000028">
    <property type="protein sequence ID" value="GEO87037.1"/>
    <property type="molecule type" value="Genomic_DNA"/>
</dbReference>
<dbReference type="PANTHER" id="PTHR48095:SF2">
    <property type="entry name" value="BIOTIN CARBOXYLASE, CHLOROPLASTIC"/>
    <property type="match status" value="1"/>
</dbReference>
<gene>
    <name evidence="11" type="ORF">RNA01_39690</name>
</gene>
<keyword evidence="6" id="KW-0092">Biotin</keyword>
<feature type="domain" description="Biotin carboxylation" evidence="10">
    <location>
        <begin position="2"/>
        <end position="447"/>
    </location>
</feature>
<dbReference type="NCBIfam" id="NF006367">
    <property type="entry name" value="PRK08591.1"/>
    <property type="match status" value="1"/>
</dbReference>
<dbReference type="Proteomes" id="UP000321717">
    <property type="component" value="Unassembled WGS sequence"/>
</dbReference>
<dbReference type="GO" id="GO:0005524">
    <property type="term" value="F:ATP binding"/>
    <property type="evidence" value="ECO:0007669"/>
    <property type="project" value="UniProtKB-UniRule"/>
</dbReference>
<evidence type="ECO:0000256" key="6">
    <source>
        <dbReference type="ARBA" id="ARBA00023267"/>
    </source>
</evidence>
<name>A0A512HNK6_9HYPH</name>
<evidence type="ECO:0000256" key="8">
    <source>
        <dbReference type="PROSITE-ProRule" id="PRU00409"/>
    </source>
</evidence>
<feature type="domain" description="ATP-grasp" evidence="9">
    <location>
        <begin position="121"/>
        <end position="318"/>
    </location>
</feature>
<dbReference type="Gene3D" id="3.30.470.20">
    <property type="entry name" value="ATP-grasp fold, B domain"/>
    <property type="match status" value="1"/>
</dbReference>
<dbReference type="SUPFAM" id="SSF51246">
    <property type="entry name" value="Rudiment single hybrid motif"/>
    <property type="match status" value="1"/>
</dbReference>
<dbReference type="SUPFAM" id="SSF52440">
    <property type="entry name" value="PreATP-grasp domain"/>
    <property type="match status" value="1"/>
</dbReference>
<dbReference type="Pfam" id="PF02786">
    <property type="entry name" value="CPSase_L_D2"/>
    <property type="match status" value="1"/>
</dbReference>
<dbReference type="Pfam" id="PF02785">
    <property type="entry name" value="Biotin_carb_C"/>
    <property type="match status" value="1"/>
</dbReference>
<dbReference type="SMART" id="SM00878">
    <property type="entry name" value="Biotin_carb_C"/>
    <property type="match status" value="1"/>
</dbReference>
<evidence type="ECO:0000256" key="2">
    <source>
        <dbReference type="ARBA" id="ARBA00013263"/>
    </source>
</evidence>
<protein>
    <recommendedName>
        <fullName evidence="2">biotin carboxylase</fullName>
        <ecNumber evidence="2">6.3.4.14</ecNumber>
    </recommendedName>
</protein>
<dbReference type="InterPro" id="IPR011761">
    <property type="entry name" value="ATP-grasp"/>
</dbReference>
<evidence type="ECO:0000313" key="11">
    <source>
        <dbReference type="EMBL" id="GEO87037.1"/>
    </source>
</evidence>
<dbReference type="InterPro" id="IPR011764">
    <property type="entry name" value="Biotin_carboxylation_dom"/>
</dbReference>
<evidence type="ECO:0000256" key="3">
    <source>
        <dbReference type="ARBA" id="ARBA00022598"/>
    </source>
</evidence>
<evidence type="ECO:0000259" key="9">
    <source>
        <dbReference type="PROSITE" id="PS50975"/>
    </source>
</evidence>
<dbReference type="NCBIfam" id="NF009471">
    <property type="entry name" value="PRK12833.1"/>
    <property type="match status" value="1"/>
</dbReference>
<comment type="caution">
    <text evidence="11">The sequence shown here is derived from an EMBL/GenBank/DDBJ whole genome shotgun (WGS) entry which is preliminary data.</text>
</comment>
<evidence type="ECO:0000313" key="12">
    <source>
        <dbReference type="Proteomes" id="UP000321717"/>
    </source>
</evidence>
<dbReference type="InterPro" id="IPR005481">
    <property type="entry name" value="BC-like_N"/>
</dbReference>
<dbReference type="PANTHER" id="PTHR48095">
    <property type="entry name" value="PYRUVATE CARBOXYLASE SUBUNIT A"/>
    <property type="match status" value="1"/>
</dbReference>
<organism evidence="11 12">
    <name type="scientific">Ciceribacter naphthalenivorans</name>
    <dbReference type="NCBI Taxonomy" id="1118451"/>
    <lineage>
        <taxon>Bacteria</taxon>
        <taxon>Pseudomonadati</taxon>
        <taxon>Pseudomonadota</taxon>
        <taxon>Alphaproteobacteria</taxon>
        <taxon>Hyphomicrobiales</taxon>
        <taxon>Rhizobiaceae</taxon>
        <taxon>Ciceribacter</taxon>
    </lineage>
</organism>
<keyword evidence="12" id="KW-1185">Reference proteome</keyword>
<dbReference type="GO" id="GO:0004075">
    <property type="term" value="F:biotin carboxylase activity"/>
    <property type="evidence" value="ECO:0007669"/>
    <property type="project" value="UniProtKB-EC"/>
</dbReference>
<dbReference type="PROSITE" id="PS50979">
    <property type="entry name" value="BC"/>
    <property type="match status" value="1"/>
</dbReference>
<dbReference type="EC" id="6.3.4.14" evidence="2"/>
<dbReference type="SUPFAM" id="SSF56059">
    <property type="entry name" value="Glutathione synthetase ATP-binding domain-like"/>
    <property type="match status" value="1"/>
</dbReference>
<proteinExistence type="predicted"/>
<dbReference type="InterPro" id="IPR005479">
    <property type="entry name" value="CPAse_ATP-bd"/>
</dbReference>
<dbReference type="InterPro" id="IPR016185">
    <property type="entry name" value="PreATP-grasp_dom_sf"/>
</dbReference>
<dbReference type="PROSITE" id="PS00866">
    <property type="entry name" value="CPSASE_1"/>
    <property type="match status" value="1"/>
</dbReference>
<keyword evidence="4 8" id="KW-0547">Nucleotide-binding</keyword>
<evidence type="ECO:0000256" key="1">
    <source>
        <dbReference type="ARBA" id="ARBA00003761"/>
    </source>
</evidence>
<dbReference type="AlphaFoldDB" id="A0A512HNK6"/>
<dbReference type="InterPro" id="IPR005482">
    <property type="entry name" value="Biotin_COase_C"/>
</dbReference>
<evidence type="ECO:0000259" key="10">
    <source>
        <dbReference type="PROSITE" id="PS50979"/>
    </source>
</evidence>
<dbReference type="InterPro" id="IPR051602">
    <property type="entry name" value="ACC_Biotin_Carboxylase"/>
</dbReference>
<keyword evidence="5 8" id="KW-0067">ATP-binding</keyword>
<evidence type="ECO:0000256" key="7">
    <source>
        <dbReference type="ARBA" id="ARBA00048600"/>
    </source>
</evidence>
<evidence type="ECO:0000256" key="5">
    <source>
        <dbReference type="ARBA" id="ARBA00022840"/>
    </source>
</evidence>
<dbReference type="FunFam" id="3.30.1490.20:FF:000018">
    <property type="entry name" value="Biotin carboxylase"/>
    <property type="match status" value="1"/>
</dbReference>
<sequence>MTIHSVLVANRGEIAVRIIRAAKALGIRTVQIHSAADADMLAVKMADEAINIGSPAPRKSYLNIEAVIAAAKSAGVDAVHPGYGFLSENGDFADAVTAAGMVFMGPSGDAIRLLGDKVAARQAAQKAGVPTVPGSDGRIDDLDAARALTARIGFPVMIKAAAGGGGRGIRIVQTTSELETQFPQASAEAAAAFGDGGLYIEKVITKARHVEVQIFGDGENFVHFFERECSLQRRRQKVWEEAPAFLLPGPIREALCESAVALARSVNYRGAGTVEYLYDEDTQEFYFIEVNTRIQVEHPVTEMITGVDLVQEMFKVAGGAPLSVRQGQIAVNGHAIECRINAEDPARGFMPSPGRINQLVVPTGEGIRFDTMLYEGYTIPPFYDSLLGKLIVWAETRDACLDRLKTALEGLQVVGVPTTIPLHLALAGDESIRRGDYHTRFLETWLETQCAPQGAPKAEVA</sequence>